<accession>A0A1Y2LB47</accession>
<keyword evidence="3" id="KW-1185">Reference proteome</keyword>
<dbReference type="AlphaFoldDB" id="A0A1Y2LB47"/>
<sequence>MTSVSSLLANTYSYASANAGHKQSASSKSESVPTPAESATPETVTPAKAASGSLASAAVAAREKIDAGYAKLGTTGTTRTTADEWDEIGFPDFDRQMLYAVTSNEGGIFTDVEVNAAKNEIANRISDIINSNDPVHNPTKVFREIVNFYDAASDDEKASFDWAVTRAS</sequence>
<proteinExistence type="predicted"/>
<dbReference type="EMBL" id="JFKB01000006">
    <property type="protein sequence ID" value="OSQ47899.1"/>
    <property type="molecule type" value="Genomic_DNA"/>
</dbReference>
<gene>
    <name evidence="2" type="ORF">TALK_09720</name>
</gene>
<evidence type="ECO:0000256" key="1">
    <source>
        <dbReference type="SAM" id="MobiDB-lite"/>
    </source>
</evidence>
<reference evidence="2 3" key="1">
    <citation type="submission" date="2014-03" db="EMBL/GenBank/DDBJ databases">
        <title>The draft genome sequence of Thalassospira alkalitolerans JCM 18968.</title>
        <authorList>
            <person name="Lai Q."/>
            <person name="Shao Z."/>
        </authorList>
    </citation>
    <scope>NUCLEOTIDE SEQUENCE [LARGE SCALE GENOMIC DNA]</scope>
    <source>
        <strain evidence="2 3">JCM 18968</strain>
    </source>
</reference>
<evidence type="ECO:0000313" key="3">
    <source>
        <dbReference type="Proteomes" id="UP000193396"/>
    </source>
</evidence>
<protein>
    <submittedName>
        <fullName evidence="2">Uncharacterized protein</fullName>
    </submittedName>
</protein>
<organism evidence="2 3">
    <name type="scientific">Thalassospira alkalitolerans</name>
    <dbReference type="NCBI Taxonomy" id="1293890"/>
    <lineage>
        <taxon>Bacteria</taxon>
        <taxon>Pseudomonadati</taxon>
        <taxon>Pseudomonadota</taxon>
        <taxon>Alphaproteobacteria</taxon>
        <taxon>Rhodospirillales</taxon>
        <taxon>Thalassospiraceae</taxon>
        <taxon>Thalassospira</taxon>
    </lineage>
</organism>
<dbReference type="Proteomes" id="UP000193396">
    <property type="component" value="Unassembled WGS sequence"/>
</dbReference>
<feature type="region of interest" description="Disordered" evidence="1">
    <location>
        <begin position="17"/>
        <end position="49"/>
    </location>
</feature>
<comment type="caution">
    <text evidence="2">The sequence shown here is derived from an EMBL/GenBank/DDBJ whole genome shotgun (WGS) entry which is preliminary data.</text>
</comment>
<feature type="compositionally biased region" description="Polar residues" evidence="1">
    <location>
        <begin position="17"/>
        <end position="32"/>
    </location>
</feature>
<feature type="non-terminal residue" evidence="2">
    <location>
        <position position="168"/>
    </location>
</feature>
<name>A0A1Y2LB47_9PROT</name>
<evidence type="ECO:0000313" key="2">
    <source>
        <dbReference type="EMBL" id="OSQ47899.1"/>
    </source>
</evidence>